<reference evidence="1 2" key="1">
    <citation type="journal article" date="2018" name="Mol. Biol. Evol.">
        <title>Broad Genomic Sampling Reveals a Smut Pathogenic Ancestry of the Fungal Clade Ustilaginomycotina.</title>
        <authorList>
            <person name="Kijpornyongpan T."/>
            <person name="Mondo S.J."/>
            <person name="Barry K."/>
            <person name="Sandor L."/>
            <person name="Lee J."/>
            <person name="Lipzen A."/>
            <person name="Pangilinan J."/>
            <person name="LaButti K."/>
            <person name="Hainaut M."/>
            <person name="Henrissat B."/>
            <person name="Grigoriev I.V."/>
            <person name="Spatafora J.W."/>
            <person name="Aime M.C."/>
        </authorList>
    </citation>
    <scope>NUCLEOTIDE SEQUENCE [LARGE SCALE GENOMIC DNA]</scope>
    <source>
        <strain evidence="1 2">SA 807</strain>
    </source>
</reference>
<protein>
    <submittedName>
        <fullName evidence="1">Uncharacterized protein</fullName>
    </submittedName>
</protein>
<dbReference type="Proteomes" id="UP000245626">
    <property type="component" value="Unassembled WGS sequence"/>
</dbReference>
<dbReference type="EMBL" id="KZ819793">
    <property type="protein sequence ID" value="PWN52155.1"/>
    <property type="molecule type" value="Genomic_DNA"/>
</dbReference>
<evidence type="ECO:0000313" key="2">
    <source>
        <dbReference type="Proteomes" id="UP000245626"/>
    </source>
</evidence>
<sequence length="703" mass="74072">MDLMGDSSFLAAANVSLGDDSFHVVGGAKVQASRGTRPGSAKCGSHPFLGGGRRQPPNSDRLPDPRTNARFQRESEGATSKRDSQNGKPASSVPTTDPQGKTAVRKKMEEKKEDRNGLGIGWANDSVDLSLTGRNVSHSNIFDESGERSLLFGSSFLSDVEGGSLAKAVEKQANGKEKGGKEDDGRGRRFTEREEKLSCSTSSDASFRSVETVTETDWRNGRSRSGSNASNLSNTSSIARPSGISRSESSSSVSSSSTVIVETGATPETQMRSKNPSCAAALPEAKTRRLSSVSATPSRIRGISKPPVSGTASRRESLIAQTQLQALESGLMATPVATLRGTVGTKSRRSSSPIGLGRTPTLSRREVKEKGETDATPLASRRIQSWQIDAVEVKATSSTPLTNRRSNSSSGSRTDLTTSTSRISRGSPLVHPRKSAPTIPSSRSSTSLITPSSSNSSISSIGTVTESTAATSGPRSRLGGLTSSRSVKPSIHQTTGLPRKLEPTTTSSIPAPTATSYLPKSSSGTLSSTRRPPSSSSLKQTEIGTRLARTKTTISKHDPVPTPTAPHSLSEQVLKESKSNNPPPPKRNEPNHQPLSKPKLPTTTTRVGGAIARSRSTAIPQRTKFGGGGGQGEEGEGERGKENRKEADSKSSEVMKTTIVSPPIPTSSSDGRAPSTGQSSSSSTPREVQVDRGRIAFGYRRRA</sequence>
<accession>A0ACD0P2C2</accession>
<keyword evidence="2" id="KW-1185">Reference proteome</keyword>
<proteinExistence type="predicted"/>
<name>A0ACD0P2C2_9BASI</name>
<gene>
    <name evidence="1" type="ORF">IE53DRAFT_385420</name>
</gene>
<evidence type="ECO:0000313" key="1">
    <source>
        <dbReference type="EMBL" id="PWN52155.1"/>
    </source>
</evidence>
<organism evidence="1 2">
    <name type="scientific">Violaceomyces palustris</name>
    <dbReference type="NCBI Taxonomy" id="1673888"/>
    <lineage>
        <taxon>Eukaryota</taxon>
        <taxon>Fungi</taxon>
        <taxon>Dikarya</taxon>
        <taxon>Basidiomycota</taxon>
        <taxon>Ustilaginomycotina</taxon>
        <taxon>Ustilaginomycetes</taxon>
        <taxon>Violaceomycetales</taxon>
        <taxon>Violaceomycetaceae</taxon>
        <taxon>Violaceomyces</taxon>
    </lineage>
</organism>